<dbReference type="GO" id="GO:0022841">
    <property type="term" value="F:potassium ion leak channel activity"/>
    <property type="evidence" value="ECO:0007669"/>
    <property type="project" value="TreeGrafter"/>
</dbReference>
<comment type="subcellular location">
    <subcellularLocation>
        <location evidence="1">Membrane</location>
        <topology evidence="1">Multi-pass membrane protein</topology>
    </subcellularLocation>
</comment>
<feature type="region of interest" description="Disordered" evidence="9">
    <location>
        <begin position="1207"/>
        <end position="1241"/>
    </location>
</feature>
<feature type="transmembrane region" description="Helical" evidence="10">
    <location>
        <begin position="1673"/>
        <end position="1693"/>
    </location>
</feature>
<feature type="compositionally biased region" description="Polar residues" evidence="9">
    <location>
        <begin position="359"/>
        <end position="371"/>
    </location>
</feature>
<evidence type="ECO:0000256" key="6">
    <source>
        <dbReference type="ARBA" id="ARBA00023136"/>
    </source>
</evidence>
<feature type="transmembrane region" description="Helical" evidence="10">
    <location>
        <begin position="1732"/>
        <end position="1753"/>
    </location>
</feature>
<feature type="compositionally biased region" description="Basic and acidic residues" evidence="9">
    <location>
        <begin position="221"/>
        <end position="235"/>
    </location>
</feature>
<comment type="similarity">
    <text evidence="8">Belongs to the two pore domain potassium channel (TC 1.A.1.8) family.</text>
</comment>
<evidence type="ECO:0000256" key="4">
    <source>
        <dbReference type="ARBA" id="ARBA00022989"/>
    </source>
</evidence>
<keyword evidence="6 10" id="KW-0472">Membrane</keyword>
<evidence type="ECO:0000256" key="10">
    <source>
        <dbReference type="SAM" id="Phobius"/>
    </source>
</evidence>
<keyword evidence="2 8" id="KW-0813">Transport</keyword>
<feature type="region of interest" description="Disordered" evidence="9">
    <location>
        <begin position="1104"/>
        <end position="1186"/>
    </location>
</feature>
<evidence type="ECO:0000256" key="9">
    <source>
        <dbReference type="SAM" id="MobiDB-lite"/>
    </source>
</evidence>
<feature type="compositionally biased region" description="Polar residues" evidence="9">
    <location>
        <begin position="475"/>
        <end position="505"/>
    </location>
</feature>
<reference evidence="12" key="1">
    <citation type="journal article" date="2023" name="G3 (Bethesda)">
        <title>A reference genome for the long-term kleptoplast-retaining sea slug Elysia crispata morphotype clarki.</title>
        <authorList>
            <person name="Eastman K.E."/>
            <person name="Pendleton A.L."/>
            <person name="Shaikh M.A."/>
            <person name="Suttiyut T."/>
            <person name="Ogas R."/>
            <person name="Tomko P."/>
            <person name="Gavelis G."/>
            <person name="Widhalm J.R."/>
            <person name="Wisecaver J.H."/>
        </authorList>
    </citation>
    <scope>NUCLEOTIDE SEQUENCE</scope>
    <source>
        <strain evidence="12">ECLA1</strain>
    </source>
</reference>
<feature type="compositionally biased region" description="Basic and acidic residues" evidence="9">
    <location>
        <begin position="433"/>
        <end position="452"/>
    </location>
</feature>
<keyword evidence="3 8" id="KW-0812">Transmembrane</keyword>
<feature type="compositionally biased region" description="Basic and acidic residues" evidence="9">
    <location>
        <begin position="1135"/>
        <end position="1145"/>
    </location>
</feature>
<sequence>MDVALVEVTTPPSPPSPLTDSSENKKRKRKKTGSREKPSAGKDKKDKIDKTISKGVSRNDAMNSMERHSSPKDRDDVDRTVRDVGKDSQDFESIITESIRGSEKPSNLPPSPSSPADSVFDESPFPTKRQHSKSRSRSGSRSRFSGLFKKKKQRSQSETDVRQEALDVEGDNSTRGSEGAAQKERNRRAKSASSNRHAGAIDAVEAGTVAGSGTFPRKGNLKRESPYHAYDSRVQPRDRLLNMTVKDAAKEHMLRKVDSGGISPMKSKQGEMGLGQGDVNYGRYIGDATYPLYSEQPSISSLPLTGATTALVHNTMGPNPEVSMRSSTLPRTLRSKSSTVAPFGCGQSGIEGRSDPSDVITSSTLPRNASTPAFVHSPTGLSKDQLNVSQEIKMLGQNQTDDLANSPLFSAQNVRSDEDKSRTSGSTGASRILDPKGNRKEEASSEAARYDDNETDASSKRLKRKTSLSKFLELRQTQPSGLALTRRTSQSSDSGVTSRDTSPGTSVIRRHTRKEQESNNRGIHTENVSPVSVSTSGPQRTRASYSGPSTGFKRERLRSNPYVLSSVVIPDSNVLPAPRLYLNGTHLEASDPAQLQSPVSQPSARDTDDGSIDSFSMCPSPNMEASQTSSYRSSDQGFVESETSDADVEDIFDDNSDFSTPPEEVEPLSPLEANQESSMRFATPRVLEKLLTDTQRQIYQNRRLFGRENEEKSVLSTQDTNRDSQSPDRYVPHGVRRSHSNRENTKRPTSPRRTFRQGPSFSDSSKEATTLSESLETLKELPSSAHVDAVRVLSPSTAYDKRALDEDRLSAASTSTLTNLDSVGFVSGGPVSDPQQGQDRTSPRLSVTAQEKYRRTFSPARKVLVPTPEEDLTGPYNSSHLANLPLSSASSSVSQTFVKPIFNDESEMPTHIPSPRPPYSSQSVPPPPKSTVSGYQENSGKGRRIDQDCMFKIDRQLDSVAICSESDQCKMSERSPSADRLLGSGAQQASVKAFTIMLGRGVSLPAGKPDTLTFAASNNDCTNTESSMQQLQHARSDELCKNVMSDMGTVPATRPNALHPNFTGSTTPSFPMIHGLELAAHKEPSFKGGTLSEFLQEQSRIKCQGQGPANKVKIESPTKKLTKKEMKKEKKQKKQKAEEKKRQIDTAEEDGGQKSPVIETHAVLDSVNVSPEKSPVSSLRVDGHESGMRIMVDKECQTSTWLLNSIRKTKLKKSKKKSQSFTKTKSTRRRRDSAASDTYIPASVSLQRRGATQWSSLGDVRVVAAYEDRQRSVSPEKKLKRSKSDRASKRSAEEEFQVDSSNHGRGRTHSDDIELPKPKKLSLTAIILLKNRLAKYRERKSKEREASEGQPEEDDQVESDVPSDTLVTIENEINLSKLEVSKETDIVDDDIFEPEFSLDYSKRQLRFEDMPPSEPMQSEEPLPPLPPQASRRMRHRRESTMRERRRKCVSYCKKFIAFLFSHIGLCSLVVAYTIMGGFMFQFIESDKDMDVGKTVNAKRSDVIGRLISLAADFKASESSMKNLTGEVSKSVEDFEAFFYHMVKDEGYDTKEEGQWSFASSMLYAITVTTTIGFGHVAPKTTIGRLVTIAYAVVGIPLTLLCLTNIGDVMATGFRLLYGKVCCGVCCTLFKPRRRTLTLHPDLEKGMGIGRPVVTSNEDDSADKSKEVIHVPTSLCLLLIAGYIIAGAMLFASWEGWDMLTGSYFCFITLSTIGFGDIVPGMDTGAWAQEEKLVLCALYLVLGLSLIAMCFNLVQEDVKAKCKWLGMKLGIVEKPKTPI</sequence>
<evidence type="ECO:0000256" key="7">
    <source>
        <dbReference type="ARBA" id="ARBA00023303"/>
    </source>
</evidence>
<keyword evidence="5 8" id="KW-0406">Ion transport</keyword>
<accession>A0AAE0YYL1</accession>
<feature type="compositionally biased region" description="Polar residues" evidence="9">
    <location>
        <begin position="519"/>
        <end position="549"/>
    </location>
</feature>
<feature type="region of interest" description="Disordered" evidence="9">
    <location>
        <begin position="315"/>
        <end position="382"/>
    </location>
</feature>
<feature type="region of interest" description="Disordered" evidence="9">
    <location>
        <begin position="1"/>
        <end position="235"/>
    </location>
</feature>
<dbReference type="PANTHER" id="PTHR11003:SF334">
    <property type="entry name" value="FI03418P"/>
    <property type="match status" value="1"/>
</dbReference>
<feature type="compositionally biased region" description="Basic and acidic residues" evidence="9">
    <location>
        <begin position="1266"/>
        <end position="1293"/>
    </location>
</feature>
<dbReference type="EMBL" id="JAWDGP010005093">
    <property type="protein sequence ID" value="KAK3759664.1"/>
    <property type="molecule type" value="Genomic_DNA"/>
</dbReference>
<dbReference type="InterPro" id="IPR003280">
    <property type="entry name" value="2pore_dom_K_chnl"/>
</dbReference>
<feature type="transmembrane region" description="Helical" evidence="10">
    <location>
        <begin position="1699"/>
        <end position="1720"/>
    </location>
</feature>
<dbReference type="SUPFAM" id="SSF81324">
    <property type="entry name" value="Voltage-gated potassium channels"/>
    <property type="match status" value="2"/>
</dbReference>
<dbReference type="InterPro" id="IPR013099">
    <property type="entry name" value="K_chnl_dom"/>
</dbReference>
<feature type="region of interest" description="Disordered" evidence="9">
    <location>
        <begin position="1337"/>
        <end position="1362"/>
    </location>
</feature>
<feature type="compositionally biased region" description="Basic and acidic residues" evidence="9">
    <location>
        <begin position="65"/>
        <end position="89"/>
    </location>
</feature>
<feature type="compositionally biased region" description="Acidic residues" evidence="9">
    <location>
        <begin position="642"/>
        <end position="656"/>
    </location>
</feature>
<feature type="compositionally biased region" description="Basic and acidic residues" evidence="9">
    <location>
        <begin position="155"/>
        <end position="165"/>
    </location>
</feature>
<feature type="compositionally biased region" description="Basic residues" evidence="9">
    <location>
        <begin position="1207"/>
        <end position="1218"/>
    </location>
</feature>
<keyword evidence="7 8" id="KW-0407">Ion channel</keyword>
<feature type="compositionally biased region" description="Polar residues" evidence="9">
    <location>
        <begin position="833"/>
        <end position="846"/>
    </location>
</feature>
<keyword evidence="13" id="KW-1185">Reference proteome</keyword>
<feature type="compositionally biased region" description="Basic and acidic residues" evidence="9">
    <location>
        <begin position="1112"/>
        <end position="1128"/>
    </location>
</feature>
<dbReference type="Gene3D" id="1.10.287.70">
    <property type="match status" value="1"/>
</dbReference>
<evidence type="ECO:0000256" key="1">
    <source>
        <dbReference type="ARBA" id="ARBA00004141"/>
    </source>
</evidence>
<feature type="compositionally biased region" description="Polar residues" evidence="9">
    <location>
        <begin position="613"/>
        <end position="636"/>
    </location>
</feature>
<evidence type="ECO:0000313" key="13">
    <source>
        <dbReference type="Proteomes" id="UP001283361"/>
    </source>
</evidence>
<evidence type="ECO:0000256" key="2">
    <source>
        <dbReference type="ARBA" id="ARBA00022448"/>
    </source>
</evidence>
<feature type="transmembrane region" description="Helical" evidence="10">
    <location>
        <begin position="1585"/>
        <end position="1605"/>
    </location>
</feature>
<feature type="region of interest" description="Disordered" evidence="9">
    <location>
        <begin position="1265"/>
        <end position="1316"/>
    </location>
</feature>
<feature type="region of interest" description="Disordered" evidence="9">
    <location>
        <begin position="589"/>
        <end position="679"/>
    </location>
</feature>
<dbReference type="Pfam" id="PF07885">
    <property type="entry name" value="Ion_trans_2"/>
    <property type="match status" value="2"/>
</dbReference>
<evidence type="ECO:0000313" key="12">
    <source>
        <dbReference type="EMBL" id="KAK3759664.1"/>
    </source>
</evidence>
<feature type="compositionally biased region" description="Basic and acidic residues" evidence="9">
    <location>
        <begin position="33"/>
        <end position="52"/>
    </location>
</feature>
<feature type="region of interest" description="Disordered" evidence="9">
    <location>
        <begin position="1409"/>
        <end position="1440"/>
    </location>
</feature>
<feature type="compositionally biased region" description="Polar residues" evidence="9">
    <location>
        <begin position="593"/>
        <end position="604"/>
    </location>
</feature>
<feature type="compositionally biased region" description="Basic residues" evidence="9">
    <location>
        <begin position="1431"/>
        <end position="1440"/>
    </location>
</feature>
<evidence type="ECO:0000259" key="11">
    <source>
        <dbReference type="Pfam" id="PF07885"/>
    </source>
</evidence>
<organism evidence="12 13">
    <name type="scientific">Elysia crispata</name>
    <name type="common">lettuce slug</name>
    <dbReference type="NCBI Taxonomy" id="231223"/>
    <lineage>
        <taxon>Eukaryota</taxon>
        <taxon>Metazoa</taxon>
        <taxon>Spiralia</taxon>
        <taxon>Lophotrochozoa</taxon>
        <taxon>Mollusca</taxon>
        <taxon>Gastropoda</taxon>
        <taxon>Heterobranchia</taxon>
        <taxon>Euthyneura</taxon>
        <taxon>Panpulmonata</taxon>
        <taxon>Sacoglossa</taxon>
        <taxon>Placobranchoidea</taxon>
        <taxon>Plakobranchidae</taxon>
        <taxon>Elysia</taxon>
    </lineage>
</organism>
<feature type="compositionally biased region" description="Basic residues" evidence="9">
    <location>
        <begin position="128"/>
        <end position="140"/>
    </location>
</feature>
<evidence type="ECO:0000256" key="3">
    <source>
        <dbReference type="ARBA" id="ARBA00022692"/>
    </source>
</evidence>
<feature type="compositionally biased region" description="Polar residues" evidence="9">
    <location>
        <begin position="324"/>
        <end position="340"/>
    </location>
</feature>
<dbReference type="PANTHER" id="PTHR11003">
    <property type="entry name" value="POTASSIUM CHANNEL, SUBFAMILY K"/>
    <property type="match status" value="1"/>
</dbReference>
<gene>
    <name evidence="12" type="ORF">RRG08_026048</name>
</gene>
<feature type="transmembrane region" description="Helical" evidence="10">
    <location>
        <begin position="1455"/>
        <end position="1480"/>
    </location>
</feature>
<keyword evidence="4 10" id="KW-1133">Transmembrane helix</keyword>
<feature type="region of interest" description="Disordered" evidence="9">
    <location>
        <begin position="410"/>
        <end position="554"/>
    </location>
</feature>
<feature type="compositionally biased region" description="Polar residues" evidence="9">
    <location>
        <begin position="1167"/>
        <end position="1177"/>
    </location>
</feature>
<feature type="region of interest" description="Disordered" evidence="9">
    <location>
        <begin position="820"/>
        <end position="846"/>
    </location>
</feature>
<protein>
    <recommendedName>
        <fullName evidence="11">Potassium channel domain-containing protein</fullName>
    </recommendedName>
</protein>
<proteinExistence type="inferred from homology"/>
<dbReference type="GO" id="GO:0005886">
    <property type="term" value="C:plasma membrane"/>
    <property type="evidence" value="ECO:0007669"/>
    <property type="project" value="TreeGrafter"/>
</dbReference>
<feature type="domain" description="Potassium channel" evidence="11">
    <location>
        <begin position="1535"/>
        <end position="1609"/>
    </location>
</feature>
<feature type="compositionally biased region" description="Pro residues" evidence="9">
    <location>
        <begin position="912"/>
        <end position="929"/>
    </location>
</feature>
<comment type="caution">
    <text evidence="12">The sequence shown here is derived from an EMBL/GenBank/DDBJ whole genome shotgun (WGS) entry which is preliminary data.</text>
</comment>
<feature type="domain" description="Potassium channel" evidence="11">
    <location>
        <begin position="1678"/>
        <end position="1755"/>
    </location>
</feature>
<dbReference type="GO" id="GO:0015271">
    <property type="term" value="F:outward rectifier potassium channel activity"/>
    <property type="evidence" value="ECO:0007669"/>
    <property type="project" value="TreeGrafter"/>
</dbReference>
<feature type="region of interest" description="Disordered" evidence="9">
    <location>
        <begin position="905"/>
        <end position="942"/>
    </location>
</feature>
<evidence type="ECO:0000256" key="8">
    <source>
        <dbReference type="RuleBase" id="RU003857"/>
    </source>
</evidence>
<evidence type="ECO:0000256" key="5">
    <source>
        <dbReference type="ARBA" id="ARBA00023065"/>
    </source>
</evidence>
<dbReference type="GO" id="GO:0030322">
    <property type="term" value="P:stabilization of membrane potential"/>
    <property type="evidence" value="ECO:0007669"/>
    <property type="project" value="TreeGrafter"/>
</dbReference>
<name>A0AAE0YYL1_9GAST</name>
<feature type="region of interest" description="Disordered" evidence="9">
    <location>
        <begin position="701"/>
        <end position="774"/>
    </location>
</feature>
<dbReference type="Proteomes" id="UP001283361">
    <property type="component" value="Unassembled WGS sequence"/>
</dbReference>
<dbReference type="PRINTS" id="PR01333">
    <property type="entry name" value="2POREKCHANEL"/>
</dbReference>